<organism evidence="3 4">
    <name type="scientific">Giardia intestinalis (strain ATCC 50803 / WB clone C6)</name>
    <name type="common">Giardia lamblia</name>
    <dbReference type="NCBI Taxonomy" id="184922"/>
    <lineage>
        <taxon>Eukaryota</taxon>
        <taxon>Metamonada</taxon>
        <taxon>Diplomonadida</taxon>
        <taxon>Hexamitidae</taxon>
        <taxon>Giardiinae</taxon>
        <taxon>Giardia</taxon>
    </lineage>
</organism>
<keyword evidence="1" id="KW-1133">Transmembrane helix</keyword>
<evidence type="ECO:0000256" key="1">
    <source>
        <dbReference type="SAM" id="Phobius"/>
    </source>
</evidence>
<evidence type="ECO:0000313" key="3">
    <source>
        <dbReference type="EMBL" id="KAE8302165.1"/>
    </source>
</evidence>
<dbReference type="AlphaFoldDB" id="A0A644F0S8"/>
<dbReference type="InParanoid" id="A0A644F0S8"/>
<keyword evidence="1" id="KW-0472">Membrane</keyword>
<keyword evidence="1" id="KW-0812">Transmembrane</keyword>
<keyword evidence="2" id="KW-0732">Signal</keyword>
<evidence type="ECO:0000256" key="2">
    <source>
        <dbReference type="SAM" id="SignalP"/>
    </source>
</evidence>
<sequence length="197" mass="21315">MLCLPFFSVFVFGVHAVRLSVPLLVVHKGEESQGTVYLLDETGRSDVIATTFKGISDFSTAIVEKFVPLPENTTLVETLPDLKGVSECTNDNCPTTGSSCYKLRTTTIVSTNGPQELLEEIKKIVNSKPDGQGCTVIFSANKINTTTTPFRNAWAPMEATMFSITAVIVVILLIVAVLPSLLIKDSDIMPEADAKTD</sequence>
<keyword evidence="4" id="KW-1185">Reference proteome</keyword>
<dbReference type="Proteomes" id="UP000001548">
    <property type="component" value="Unassembled WGS sequence"/>
</dbReference>
<reference evidence="3 4" key="1">
    <citation type="journal article" date="2007" name="Science">
        <title>Genomic minimalism in the early diverging intestinal parasite Giardia lamblia.</title>
        <authorList>
            <person name="Morrison H.G."/>
            <person name="McArthur A.G."/>
            <person name="Gillin F.D."/>
            <person name="Aley S.B."/>
            <person name="Adam R.D."/>
            <person name="Olsen G.J."/>
            <person name="Best A.A."/>
            <person name="Cande W.Z."/>
            <person name="Chen F."/>
            <person name="Cipriano M.J."/>
            <person name="Davids B.J."/>
            <person name="Dawson S.C."/>
            <person name="Elmendorf H.G."/>
            <person name="Hehl A.B."/>
            <person name="Holder M.E."/>
            <person name="Huse S.M."/>
            <person name="Kim U.U."/>
            <person name="Lasek-Nesselquist E."/>
            <person name="Manning G."/>
            <person name="Nigam A."/>
            <person name="Nixon J.E."/>
            <person name="Palm D."/>
            <person name="Passamaneck N.E."/>
            <person name="Prabhu A."/>
            <person name="Reich C.I."/>
            <person name="Reiner D.S."/>
            <person name="Samuelson J."/>
            <person name="Svard S.G."/>
            <person name="Sogin M.L."/>
        </authorList>
    </citation>
    <scope>NUCLEOTIDE SEQUENCE [LARGE SCALE GENOMIC DNA]</scope>
    <source>
        <strain evidence="3 4">WB C6</strain>
    </source>
</reference>
<proteinExistence type="predicted"/>
<dbReference type="EMBL" id="AACB03000004">
    <property type="protein sequence ID" value="KAE8302165.1"/>
    <property type="molecule type" value="Genomic_DNA"/>
</dbReference>
<name>A0A644F0S8_GIAIC</name>
<feature type="signal peptide" evidence="2">
    <location>
        <begin position="1"/>
        <end position="16"/>
    </location>
</feature>
<protein>
    <submittedName>
        <fullName evidence="3">Uncharacterized protein</fullName>
    </submittedName>
</protein>
<feature type="transmembrane region" description="Helical" evidence="1">
    <location>
        <begin position="161"/>
        <end position="183"/>
    </location>
</feature>
<evidence type="ECO:0000313" key="4">
    <source>
        <dbReference type="Proteomes" id="UP000001548"/>
    </source>
</evidence>
<gene>
    <name evidence="3" type="ORF">GL50803_0012999</name>
</gene>
<accession>A0A644F0S8</accession>
<feature type="chain" id="PRO_5024944888" evidence="2">
    <location>
        <begin position="17"/>
        <end position="197"/>
    </location>
</feature>
<comment type="caution">
    <text evidence="3">The sequence shown here is derived from an EMBL/GenBank/DDBJ whole genome shotgun (WGS) entry which is preliminary data.</text>
</comment>